<feature type="chain" id="PRO_5039235480" description="Lipoprotein" evidence="2">
    <location>
        <begin position="20"/>
        <end position="248"/>
    </location>
</feature>
<name>A0A075JJ31_9MICO</name>
<keyword evidence="4" id="KW-1185">Reference proteome</keyword>
<dbReference type="HOGENOM" id="CLU_1118742_0_0_11"/>
<evidence type="ECO:0000313" key="3">
    <source>
        <dbReference type="EMBL" id="AIF39958.1"/>
    </source>
</evidence>
<proteinExistence type="predicted"/>
<reference evidence="3 4" key="1">
    <citation type="submission" date="2014-07" db="EMBL/GenBank/DDBJ databases">
        <title>Genome Sequencing of Dermacoccus nishinomiyaensis.</title>
        <authorList>
            <person name="Hong K.W."/>
            <person name="Chan K.G."/>
        </authorList>
    </citation>
    <scope>NUCLEOTIDE SEQUENCE [LARGE SCALE GENOMIC DNA]</scope>
    <source>
        <strain evidence="3 4">M25</strain>
    </source>
</reference>
<dbReference type="Proteomes" id="UP000027986">
    <property type="component" value="Chromosome"/>
</dbReference>
<dbReference type="RefSeq" id="WP_038566644.1">
    <property type="nucleotide sequence ID" value="NZ_CP008889.1"/>
</dbReference>
<keyword evidence="2" id="KW-0732">Signal</keyword>
<dbReference type="Gene3D" id="2.50.20.20">
    <property type="match status" value="1"/>
</dbReference>
<evidence type="ECO:0000256" key="2">
    <source>
        <dbReference type="SAM" id="SignalP"/>
    </source>
</evidence>
<protein>
    <recommendedName>
        <fullName evidence="5">Lipoprotein</fullName>
    </recommendedName>
</protein>
<evidence type="ECO:0000256" key="1">
    <source>
        <dbReference type="SAM" id="MobiDB-lite"/>
    </source>
</evidence>
<feature type="compositionally biased region" description="Low complexity" evidence="1">
    <location>
        <begin position="202"/>
        <end position="213"/>
    </location>
</feature>
<evidence type="ECO:0008006" key="5">
    <source>
        <dbReference type="Google" id="ProtNLM"/>
    </source>
</evidence>
<dbReference type="PROSITE" id="PS51257">
    <property type="entry name" value="PROKAR_LIPOPROTEIN"/>
    <property type="match status" value="1"/>
</dbReference>
<gene>
    <name evidence="3" type="ORF">HX89_02030</name>
</gene>
<dbReference type="GeneID" id="41840018"/>
<feature type="signal peptide" evidence="2">
    <location>
        <begin position="1"/>
        <end position="19"/>
    </location>
</feature>
<sequence length="248" mass="26002">MTKLRTSALALVLAAGTAAGVTGCSSKEAPKAKDAWNKAQDTAGAYKSLELKGEGTSDGKPATMTAKGDVKGGKLEMSGKIGDGTMDLITVDSKNYMKANKAFFTQTSSGSPAASNTDKIADKWLEMPADGSSNTGFKELIDNIKNDSSEPNKKLLSDKATVSEDKVDGKDAWKIQSEDKKVTAWVSQEDRRDILKTEGFDSASVASTSGSSAKSDESMKTVTFLSHDKDYGIKAPSGATSITDAMGS</sequence>
<feature type="region of interest" description="Disordered" evidence="1">
    <location>
        <begin position="50"/>
        <end position="77"/>
    </location>
</feature>
<accession>A0A075JJ31</accession>
<feature type="region of interest" description="Disordered" evidence="1">
    <location>
        <begin position="144"/>
        <end position="168"/>
    </location>
</feature>
<dbReference type="OrthoDB" id="9963901at2"/>
<dbReference type="KEGG" id="dni:HX89_02030"/>
<dbReference type="AlphaFoldDB" id="A0A075JJ31"/>
<evidence type="ECO:0000313" key="4">
    <source>
        <dbReference type="Proteomes" id="UP000027986"/>
    </source>
</evidence>
<feature type="region of interest" description="Disordered" evidence="1">
    <location>
        <begin position="199"/>
        <end position="219"/>
    </location>
</feature>
<organism evidence="3 4">
    <name type="scientific">Dermacoccus nishinomiyaensis</name>
    <dbReference type="NCBI Taxonomy" id="1274"/>
    <lineage>
        <taxon>Bacteria</taxon>
        <taxon>Bacillati</taxon>
        <taxon>Actinomycetota</taxon>
        <taxon>Actinomycetes</taxon>
        <taxon>Micrococcales</taxon>
        <taxon>Dermacoccaceae</taxon>
        <taxon>Dermacoccus</taxon>
    </lineage>
</organism>
<dbReference type="EMBL" id="CP008889">
    <property type="protein sequence ID" value="AIF39958.1"/>
    <property type="molecule type" value="Genomic_DNA"/>
</dbReference>